<dbReference type="SUPFAM" id="SSF51445">
    <property type="entry name" value="(Trans)glycosidases"/>
    <property type="match status" value="1"/>
</dbReference>
<dbReference type="InterPro" id="IPR013783">
    <property type="entry name" value="Ig-like_fold"/>
</dbReference>
<dbReference type="FunFam" id="3.20.20.300:FF:000005">
    <property type="entry name" value="Periplasmic beta-glucosidase"/>
    <property type="match status" value="1"/>
</dbReference>
<dbReference type="STRING" id="521097.Coch_1012"/>
<comment type="similarity">
    <text evidence="2 7">Belongs to the glycosyl hydrolase 3 family.</text>
</comment>
<evidence type="ECO:0000256" key="5">
    <source>
        <dbReference type="ARBA" id="ARBA00022801"/>
    </source>
</evidence>
<keyword evidence="10" id="KW-1185">Reference proteome</keyword>
<dbReference type="PROSITE" id="PS00775">
    <property type="entry name" value="GLYCOSYL_HYDROL_F3"/>
    <property type="match status" value="1"/>
</dbReference>
<evidence type="ECO:0000259" key="8">
    <source>
        <dbReference type="SMART" id="SM01217"/>
    </source>
</evidence>
<name>C7M3Y2_CAPOD</name>
<proteinExistence type="inferred from homology"/>
<organism evidence="9 10">
    <name type="scientific">Capnocytophaga ochracea (strain ATCC 27872 / DSM 7271 / CCUG 9716 / JCM 12966 / NCTC 12371 / SS31 / VPI 2845)</name>
    <name type="common">Bacteroides ochraceus</name>
    <dbReference type="NCBI Taxonomy" id="521097"/>
    <lineage>
        <taxon>Bacteria</taxon>
        <taxon>Pseudomonadati</taxon>
        <taxon>Bacteroidota</taxon>
        <taxon>Flavobacteriia</taxon>
        <taxon>Flavobacteriales</taxon>
        <taxon>Flavobacteriaceae</taxon>
        <taxon>Capnocytophaga</taxon>
    </lineage>
</organism>
<keyword evidence="5 7" id="KW-0378">Hydrolase</keyword>
<dbReference type="Gene3D" id="3.20.20.300">
    <property type="entry name" value="Glycoside hydrolase, family 3, N-terminal domain"/>
    <property type="match status" value="1"/>
</dbReference>
<dbReference type="NCBIfam" id="NF011678">
    <property type="entry name" value="PRK15098.1"/>
    <property type="match status" value="1"/>
</dbReference>
<dbReference type="PANTHER" id="PTHR30620:SF16">
    <property type="entry name" value="LYSOSOMAL BETA GLUCOSIDASE"/>
    <property type="match status" value="1"/>
</dbReference>
<dbReference type="InterPro" id="IPR051915">
    <property type="entry name" value="Cellulose_Degrad_GH3"/>
</dbReference>
<dbReference type="InterPro" id="IPR017853">
    <property type="entry name" value="GH"/>
</dbReference>
<feature type="domain" description="Fibronectin type III-like" evidence="8">
    <location>
        <begin position="722"/>
        <end position="791"/>
    </location>
</feature>
<reference evidence="9 10" key="1">
    <citation type="journal article" date="2009" name="Stand. Genomic Sci.">
        <title>Complete genome sequence of Capnocytophaga ochracea type strain (VPI 2845).</title>
        <authorList>
            <person name="Mavrommatis K."/>
            <person name="Gronow S."/>
            <person name="Saunders E."/>
            <person name="Land M."/>
            <person name="Lapidus A."/>
            <person name="Copeland A."/>
            <person name="Glavina Del Rio T."/>
            <person name="Nolan M."/>
            <person name="Lucas S."/>
            <person name="Chen F."/>
            <person name="Tice H."/>
            <person name="Cheng J.F."/>
            <person name="Bruce D."/>
            <person name="Goodwin L."/>
            <person name="Pitluck S."/>
            <person name="Pati A."/>
            <person name="Ivanova N."/>
            <person name="Chen A."/>
            <person name="Palaniappan K."/>
            <person name="Chain P."/>
            <person name="Hauser L."/>
            <person name="Chang Y.J."/>
            <person name="Jeffries C.D."/>
            <person name="Brettin T."/>
            <person name="Detter J.C."/>
            <person name="Han C."/>
            <person name="Bristow J."/>
            <person name="Goker M."/>
            <person name="Rohde M."/>
            <person name="Eisen J.A."/>
            <person name="Markowitz V."/>
            <person name="Kyrpides N.C."/>
            <person name="Klenk H.P."/>
            <person name="Hugenholtz P."/>
        </authorList>
    </citation>
    <scope>NUCLEOTIDE SEQUENCE [LARGE SCALE GENOMIC DNA]</scope>
    <source>
        <strain evidence="10">ATCC 27872 / DSM 7271 / JCM 12966 / VPI 2845</strain>
    </source>
</reference>
<keyword evidence="6 7" id="KW-0326">Glycosidase</keyword>
<evidence type="ECO:0000256" key="6">
    <source>
        <dbReference type="ARBA" id="ARBA00023295"/>
    </source>
</evidence>
<protein>
    <recommendedName>
        <fullName evidence="3">beta-glucosidase</fullName>
        <ecNumber evidence="3">3.2.1.21</ecNumber>
    </recommendedName>
</protein>
<dbReference type="SMART" id="SM01217">
    <property type="entry name" value="Fn3_like"/>
    <property type="match status" value="1"/>
</dbReference>
<dbReference type="EC" id="3.2.1.21" evidence="3"/>
<dbReference type="CAZy" id="GH3">
    <property type="family name" value="Glycoside Hydrolase Family 3"/>
</dbReference>
<dbReference type="InterPro" id="IPR001764">
    <property type="entry name" value="Glyco_hydro_3_N"/>
</dbReference>
<evidence type="ECO:0000256" key="4">
    <source>
        <dbReference type="ARBA" id="ARBA00022729"/>
    </source>
</evidence>
<dbReference type="Proteomes" id="UP000006650">
    <property type="component" value="Chromosome"/>
</dbReference>
<dbReference type="PRINTS" id="PR00133">
    <property type="entry name" value="GLHYDRLASE3"/>
</dbReference>
<dbReference type="GO" id="GO:0009251">
    <property type="term" value="P:glucan catabolic process"/>
    <property type="evidence" value="ECO:0007669"/>
    <property type="project" value="TreeGrafter"/>
</dbReference>
<dbReference type="EMBL" id="CP001632">
    <property type="protein sequence ID" value="ACU92567.1"/>
    <property type="molecule type" value="Genomic_DNA"/>
</dbReference>
<dbReference type="FunFam" id="2.60.40.10:FF:000495">
    <property type="entry name" value="Periplasmic beta-glucosidase"/>
    <property type="match status" value="1"/>
</dbReference>
<evidence type="ECO:0000256" key="2">
    <source>
        <dbReference type="ARBA" id="ARBA00005336"/>
    </source>
</evidence>
<dbReference type="Gene3D" id="2.60.40.10">
    <property type="entry name" value="Immunoglobulins"/>
    <property type="match status" value="1"/>
</dbReference>
<sequence length="804" mass="88759">MSKGQNYKNKAICNSHFKGRYRQEGVFYKNVNVSMRYSKHIFKTLISLLMIGCATPAILKSDNEKLTQKSFSGDKHIEQRVDSVLRLMTLEEKIGQMTQFSADWSVTGPVMADKYQPYLEKGLVGSIFNATSVAGIRKLQKIAVEQTRLGIPILFGQDVIHGYKTIFPIPLAESCSWDLALMRKTAELAAREASADGINWTFAPMVDITRDARWGRAMEGAGEDPYLGSLIAEARVKGFQGGDNWQTLSSPHTLLACGKHFAGYGAAESGKDYNTAELSMHTLRNVYLPPYEATLKAGVGSIMASLNEINGVPATADKWLLTEVLRKEWGFNGLLVSDYTGINELVRHGVAKDDKQVANLSANAGIEMDMNGATFIKYLSALVKEGKVTENQIDKAVRHILEMKFLLGLFDDPYRYLDETRAKENTFTEEYLKVARQAVASSVVLLKNEAEALPIKKNSDKTIAVIGPMMNNTSDINGSWTCLGDGKQSVSLLTGLTEKYKGTNVKLLYAEGCGFTTISTEQLKEAVAIARKADRVLVAVGEQSSWAGESAVRTDIRLPQAQRQLLEALKAINKPIAIITFSGRPLDLSWENENVQAILQAWFPGTQGGNGIADVIAGDVNPSGHLTMSFPRSVGQIPIYYNYKSTGRPVHTNNEEVDHRPHYNAGYLDSSITPLYPFGYGLSYTTFAISNVHLNKKSIKRYNDSIIVNASVQNTGRTEGEIVVQLYTRQLVASVSRPVKELKGFQKIPLKAGESKQVRFELPSEALAFYGINGKKDTEPSECLLWVGLHSADNSNEQHFTIEE</sequence>
<dbReference type="KEGG" id="coc:Coch_1012"/>
<accession>C7M3Y2</accession>
<dbReference type="InterPro" id="IPR036962">
    <property type="entry name" value="Glyco_hydro_3_N_sf"/>
</dbReference>
<dbReference type="Gene3D" id="3.40.50.1700">
    <property type="entry name" value="Glycoside hydrolase family 3 C-terminal domain"/>
    <property type="match status" value="1"/>
</dbReference>
<dbReference type="Pfam" id="PF01915">
    <property type="entry name" value="Glyco_hydro_3_C"/>
    <property type="match status" value="1"/>
</dbReference>
<dbReference type="Pfam" id="PF00933">
    <property type="entry name" value="Glyco_hydro_3"/>
    <property type="match status" value="1"/>
</dbReference>
<dbReference type="Pfam" id="PF14310">
    <property type="entry name" value="Fn3-like"/>
    <property type="match status" value="1"/>
</dbReference>
<dbReference type="PANTHER" id="PTHR30620">
    <property type="entry name" value="PERIPLASMIC BETA-GLUCOSIDASE-RELATED"/>
    <property type="match status" value="1"/>
</dbReference>
<dbReference type="InterPro" id="IPR036881">
    <property type="entry name" value="Glyco_hydro_3_C_sf"/>
</dbReference>
<dbReference type="SUPFAM" id="SSF52279">
    <property type="entry name" value="Beta-D-glucan exohydrolase, C-terminal domain"/>
    <property type="match status" value="1"/>
</dbReference>
<evidence type="ECO:0000256" key="1">
    <source>
        <dbReference type="ARBA" id="ARBA00000448"/>
    </source>
</evidence>
<evidence type="ECO:0000256" key="7">
    <source>
        <dbReference type="RuleBase" id="RU361161"/>
    </source>
</evidence>
<dbReference type="InterPro" id="IPR026891">
    <property type="entry name" value="Fn3-like"/>
</dbReference>
<dbReference type="eggNOG" id="COG1472">
    <property type="taxonomic scope" value="Bacteria"/>
</dbReference>
<evidence type="ECO:0000313" key="10">
    <source>
        <dbReference type="Proteomes" id="UP000006650"/>
    </source>
</evidence>
<evidence type="ECO:0000313" key="9">
    <source>
        <dbReference type="EMBL" id="ACU92567.1"/>
    </source>
</evidence>
<dbReference type="InterPro" id="IPR019800">
    <property type="entry name" value="Glyco_hydro_3_AS"/>
</dbReference>
<comment type="catalytic activity">
    <reaction evidence="1">
        <text>Hydrolysis of terminal, non-reducing beta-D-glucosyl residues with release of beta-D-glucose.</text>
        <dbReference type="EC" id="3.2.1.21"/>
    </reaction>
</comment>
<evidence type="ECO:0000256" key="3">
    <source>
        <dbReference type="ARBA" id="ARBA00012744"/>
    </source>
</evidence>
<dbReference type="GO" id="GO:0008422">
    <property type="term" value="F:beta-glucosidase activity"/>
    <property type="evidence" value="ECO:0007669"/>
    <property type="project" value="UniProtKB-EC"/>
</dbReference>
<dbReference type="InterPro" id="IPR002772">
    <property type="entry name" value="Glyco_hydro_3_C"/>
</dbReference>
<keyword evidence="4" id="KW-0732">Signal</keyword>
<dbReference type="HOGENOM" id="CLU_004542_5_1_10"/>
<dbReference type="AlphaFoldDB" id="C7M3Y2"/>
<gene>
    <name evidence="9" type="ordered locus">Coch_1012</name>
</gene>